<evidence type="ECO:0008006" key="7">
    <source>
        <dbReference type="Google" id="ProtNLM"/>
    </source>
</evidence>
<dbReference type="EMBL" id="CAUEEQ010078535">
    <property type="protein sequence ID" value="CAJ0967702.1"/>
    <property type="molecule type" value="Genomic_DNA"/>
</dbReference>
<evidence type="ECO:0000256" key="1">
    <source>
        <dbReference type="ARBA" id="ARBA00007996"/>
    </source>
</evidence>
<dbReference type="PANTHER" id="PTHR10867">
    <property type="entry name" value="NNMT/PNMT/TEMT FAMILY MEMBER"/>
    <property type="match status" value="1"/>
</dbReference>
<dbReference type="InterPro" id="IPR000940">
    <property type="entry name" value="NNMT_TEMT_trans"/>
</dbReference>
<gene>
    <name evidence="5" type="ORF">RIMI_LOCUS22430153</name>
</gene>
<dbReference type="PANTHER" id="PTHR10867:SF44">
    <property type="entry name" value="NICOTINAMIDE N-METHYLTRANSFERASE ISOFORM X2"/>
    <property type="match status" value="1"/>
</dbReference>
<proteinExistence type="inferred from homology"/>
<evidence type="ECO:0000256" key="4">
    <source>
        <dbReference type="ARBA" id="ARBA00022691"/>
    </source>
</evidence>
<evidence type="ECO:0000256" key="2">
    <source>
        <dbReference type="ARBA" id="ARBA00022603"/>
    </source>
</evidence>
<organism evidence="5 6">
    <name type="scientific">Ranitomeya imitator</name>
    <name type="common">mimic poison frog</name>
    <dbReference type="NCBI Taxonomy" id="111125"/>
    <lineage>
        <taxon>Eukaryota</taxon>
        <taxon>Metazoa</taxon>
        <taxon>Chordata</taxon>
        <taxon>Craniata</taxon>
        <taxon>Vertebrata</taxon>
        <taxon>Euteleostomi</taxon>
        <taxon>Amphibia</taxon>
        <taxon>Batrachia</taxon>
        <taxon>Anura</taxon>
        <taxon>Neobatrachia</taxon>
        <taxon>Hyloidea</taxon>
        <taxon>Dendrobatidae</taxon>
        <taxon>Dendrobatinae</taxon>
        <taxon>Ranitomeya</taxon>
    </lineage>
</organism>
<evidence type="ECO:0000256" key="3">
    <source>
        <dbReference type="ARBA" id="ARBA00022679"/>
    </source>
</evidence>
<comment type="caution">
    <text evidence="5">The sequence shown here is derived from an EMBL/GenBank/DDBJ whole genome shotgun (WGS) entry which is preliminary data.</text>
</comment>
<evidence type="ECO:0000313" key="6">
    <source>
        <dbReference type="Proteomes" id="UP001176940"/>
    </source>
</evidence>
<sequence>MDSRDYKFYRESGFDTRQFLEHYVSDSPGMVFVEDFLKFPIENLRKTFREGHIKGDILIDLSNGSLVHQLYAACDFFTHIIVLKFRDRCIMELKRWVDSRTGAFHWGHATQLHADDGEECDKLLEKEEKMRFALQHVVKCDLEKENMMDPIVLPPADCIICAWLLDTISKDQDDYMRNLKKFSSLLKPGGHIIIFGCLESTYFTVGKDKLHLLNYDEDFARKALVGEGFVIDSCEVLKRTVASDLVDHKGILFIAAHKEK</sequence>
<dbReference type="SUPFAM" id="SSF53335">
    <property type="entry name" value="S-adenosyl-L-methionine-dependent methyltransferases"/>
    <property type="match status" value="1"/>
</dbReference>
<reference evidence="5" key="1">
    <citation type="submission" date="2023-07" db="EMBL/GenBank/DDBJ databases">
        <authorList>
            <person name="Stuckert A."/>
        </authorList>
    </citation>
    <scope>NUCLEOTIDE SEQUENCE</scope>
</reference>
<keyword evidence="4" id="KW-0949">S-adenosyl-L-methionine</keyword>
<keyword evidence="6" id="KW-1185">Reference proteome</keyword>
<dbReference type="Pfam" id="PF01234">
    <property type="entry name" value="NNMT_PNMT_TEMT"/>
    <property type="match status" value="1"/>
</dbReference>
<keyword evidence="2" id="KW-0489">Methyltransferase</keyword>
<keyword evidence="3" id="KW-0808">Transferase</keyword>
<accession>A0ABN9MLU3</accession>
<dbReference type="Proteomes" id="UP001176940">
    <property type="component" value="Unassembled WGS sequence"/>
</dbReference>
<dbReference type="InterPro" id="IPR029063">
    <property type="entry name" value="SAM-dependent_MTases_sf"/>
</dbReference>
<evidence type="ECO:0000313" key="5">
    <source>
        <dbReference type="EMBL" id="CAJ0967702.1"/>
    </source>
</evidence>
<dbReference type="Gene3D" id="3.40.50.150">
    <property type="entry name" value="Vaccinia Virus protein VP39"/>
    <property type="match status" value="1"/>
</dbReference>
<comment type="similarity">
    <text evidence="1">Belongs to the class I-like SAM-binding methyltransferase superfamily. NNMT/PNMT/TEMT family.</text>
</comment>
<name>A0ABN9MLU3_9NEOB</name>
<protein>
    <recommendedName>
        <fullName evidence="7">Nicotinamide N-methyltransferase</fullName>
    </recommendedName>
</protein>
<dbReference type="PROSITE" id="PS51681">
    <property type="entry name" value="SAM_MT_NNMT_PNMT_TEMT"/>
    <property type="match status" value="1"/>
</dbReference>